<reference evidence="1 2" key="1">
    <citation type="submission" date="2024-03" db="EMBL/GenBank/DDBJ databases">
        <title>High-quality draft genome sequence of Oceanobacter sp. wDCs-4.</title>
        <authorList>
            <person name="Dong C."/>
        </authorList>
    </citation>
    <scope>NUCLEOTIDE SEQUENCE [LARGE SCALE GENOMIC DNA]</scope>
    <source>
        <strain evidence="2">wDCs-4</strain>
    </source>
</reference>
<comment type="caution">
    <text evidence="1">The sequence shown here is derived from an EMBL/GenBank/DDBJ whole genome shotgun (WGS) entry which is preliminary data.</text>
</comment>
<organism evidence="1 2">
    <name type="scientific">Oceanobacter antarcticus</name>
    <dbReference type="NCBI Taxonomy" id="3133425"/>
    <lineage>
        <taxon>Bacteria</taxon>
        <taxon>Pseudomonadati</taxon>
        <taxon>Pseudomonadota</taxon>
        <taxon>Gammaproteobacteria</taxon>
        <taxon>Oceanospirillales</taxon>
        <taxon>Oceanospirillaceae</taxon>
        <taxon>Oceanobacter</taxon>
    </lineage>
</organism>
<dbReference type="EMBL" id="JBBKTX010000063">
    <property type="protein sequence ID" value="MFK4754840.1"/>
    <property type="molecule type" value="Genomic_DNA"/>
</dbReference>
<sequence length="59" mass="6575">MTDTLRTAIVSASHRPESQSARLVYTPEHLILRSVADLWEDGKDADASVSVPAMRWSSY</sequence>
<dbReference type="Proteomes" id="UP001620597">
    <property type="component" value="Unassembled WGS sequence"/>
</dbReference>
<name>A0ABW8NQK1_9GAMM</name>
<evidence type="ECO:0000313" key="1">
    <source>
        <dbReference type="EMBL" id="MFK4754840.1"/>
    </source>
</evidence>
<accession>A0ABW8NQK1</accession>
<proteinExistence type="predicted"/>
<gene>
    <name evidence="1" type="ORF">WG929_20800</name>
</gene>
<evidence type="ECO:0000313" key="2">
    <source>
        <dbReference type="Proteomes" id="UP001620597"/>
    </source>
</evidence>
<keyword evidence="2" id="KW-1185">Reference proteome</keyword>
<protein>
    <submittedName>
        <fullName evidence="1">Uncharacterized protein</fullName>
    </submittedName>
</protein>
<dbReference type="RefSeq" id="WP_416207614.1">
    <property type="nucleotide sequence ID" value="NZ_JBBKTX010000063.1"/>
</dbReference>